<proteinExistence type="inferred from homology"/>
<evidence type="ECO:0000256" key="6">
    <source>
        <dbReference type="ARBA" id="ARBA00023004"/>
    </source>
</evidence>
<keyword evidence="2 11" id="KW-0813">Transport</keyword>
<evidence type="ECO:0000259" key="13">
    <source>
        <dbReference type="Pfam" id="PF00593"/>
    </source>
</evidence>
<evidence type="ECO:0000256" key="8">
    <source>
        <dbReference type="ARBA" id="ARBA00023077"/>
    </source>
</evidence>
<organism evidence="15 16">
    <name type="scientific">Hyphococcus luteus</name>
    <dbReference type="NCBI Taxonomy" id="2058213"/>
    <lineage>
        <taxon>Bacteria</taxon>
        <taxon>Pseudomonadati</taxon>
        <taxon>Pseudomonadota</taxon>
        <taxon>Alphaproteobacteria</taxon>
        <taxon>Parvularculales</taxon>
        <taxon>Parvularculaceae</taxon>
        <taxon>Hyphococcus</taxon>
    </lineage>
</organism>
<dbReference type="PANTHER" id="PTHR32552:SF81">
    <property type="entry name" value="TONB-DEPENDENT OUTER MEMBRANE RECEPTOR"/>
    <property type="match status" value="1"/>
</dbReference>
<sequence>MRRYCRDQDEGRGGALDLWSDFSDGGEIRTKIVWLAAYCEIVKRVRPLSRLILLSAGLAAASSLTPVLAEDAIVVTAERREQALSEAPLSISVLPSEELRLIDADHIAEALSRVPGVSLNRGSGAEHLTAIRSPVLTGGAGAGSFLFLENGVPIRSAGFANINGLFDAHYELADRIEVIRGPSGALYGANAIHGVVNVIAPAPSEDFSVFGEVFGDTQDRYKFKGSVSGRQGANGFYAGASATTEAGYREDAGLDQQKLTLRHVYDDGGVSIDTIFSFDNLEQETAGYIFGQAALNDKRIRKTNDFPQAFRDAKSARLQSTISFDAGEATRVQITPYARWNDMDFLQHFLPSNSLEENGHWSVGVQSAVYHDAGSLSLIAGIDAEYTDGFLSEFQSAPRIFSFTQGQHYDYDVKAVNASGFVQAEYALSPRTTATAGVRVDGTIYDYNNKTDNGIVGRFLRLPDQTDKFVTASPKFSLRHELSDEASVYVSYARGARPPQTTDLYRLQINQTGDQARPETIDSVELGVRAGLGEQVDLELAGFFMDKNNFFFRDADGFNVADGKTRHVGVEANVRIALHETLMLSSAVTYAKHTYRFDRNPDDTPGVVSENISFGDDVDTAPRVMANTRLLWRPVERVSAEAEWVSMGSYFTDAANDHKYGGHNLLNLRAEAALTEELAAFVTVRNVTDELYAERADYAFGNDRYFPGETRTFGFGLRYRH</sequence>
<evidence type="ECO:0000256" key="3">
    <source>
        <dbReference type="ARBA" id="ARBA00022452"/>
    </source>
</evidence>
<evidence type="ECO:0000256" key="7">
    <source>
        <dbReference type="ARBA" id="ARBA00023065"/>
    </source>
</evidence>
<comment type="caution">
    <text evidence="15">The sequence shown here is derived from an EMBL/GenBank/DDBJ whole genome shotgun (WGS) entry which is preliminary data.</text>
</comment>
<dbReference type="InterPro" id="IPR000531">
    <property type="entry name" value="Beta-barrel_TonB"/>
</dbReference>
<dbReference type="GO" id="GO:0009279">
    <property type="term" value="C:cell outer membrane"/>
    <property type="evidence" value="ECO:0007669"/>
    <property type="project" value="UniProtKB-SubCell"/>
</dbReference>
<feature type="domain" description="TonB-dependent receptor plug" evidence="14">
    <location>
        <begin position="84"/>
        <end position="195"/>
    </location>
</feature>
<dbReference type="AlphaFoldDB" id="A0A2S7K8Z3"/>
<protein>
    <submittedName>
        <fullName evidence="15">TonB-dependent receptor</fullName>
    </submittedName>
</protein>
<dbReference type="Proteomes" id="UP000239504">
    <property type="component" value="Unassembled WGS sequence"/>
</dbReference>
<dbReference type="GO" id="GO:0006826">
    <property type="term" value="P:iron ion transport"/>
    <property type="evidence" value="ECO:0007669"/>
    <property type="project" value="UniProtKB-KW"/>
</dbReference>
<name>A0A2S7K8Z3_9PROT</name>
<dbReference type="OrthoDB" id="9796221at2"/>
<accession>A0A2S7K8Z3</accession>
<evidence type="ECO:0000256" key="4">
    <source>
        <dbReference type="ARBA" id="ARBA00022496"/>
    </source>
</evidence>
<keyword evidence="10 11" id="KW-0998">Cell outer membrane</keyword>
<keyword evidence="3 11" id="KW-1134">Transmembrane beta strand</keyword>
<evidence type="ECO:0000259" key="14">
    <source>
        <dbReference type="Pfam" id="PF07715"/>
    </source>
</evidence>
<evidence type="ECO:0000256" key="10">
    <source>
        <dbReference type="ARBA" id="ARBA00023237"/>
    </source>
</evidence>
<evidence type="ECO:0000256" key="11">
    <source>
        <dbReference type="PROSITE-ProRule" id="PRU01360"/>
    </source>
</evidence>
<dbReference type="EMBL" id="PJCH01000003">
    <property type="protein sequence ID" value="PQA88953.1"/>
    <property type="molecule type" value="Genomic_DNA"/>
</dbReference>
<dbReference type="InterPro" id="IPR036942">
    <property type="entry name" value="Beta-barrel_TonB_sf"/>
</dbReference>
<dbReference type="InterPro" id="IPR039426">
    <property type="entry name" value="TonB-dep_rcpt-like"/>
</dbReference>
<evidence type="ECO:0000256" key="5">
    <source>
        <dbReference type="ARBA" id="ARBA00022692"/>
    </source>
</evidence>
<dbReference type="PANTHER" id="PTHR32552">
    <property type="entry name" value="FERRICHROME IRON RECEPTOR-RELATED"/>
    <property type="match status" value="1"/>
</dbReference>
<reference evidence="15 16" key="1">
    <citation type="submission" date="2017-12" db="EMBL/GenBank/DDBJ databases">
        <authorList>
            <person name="Hurst M.R.H."/>
        </authorList>
    </citation>
    <scope>NUCLEOTIDE SEQUENCE [LARGE SCALE GENOMIC DNA]</scope>
    <source>
        <strain evidence="15 16">SY-3-19</strain>
    </source>
</reference>
<evidence type="ECO:0000256" key="9">
    <source>
        <dbReference type="ARBA" id="ARBA00023136"/>
    </source>
</evidence>
<comment type="similarity">
    <text evidence="11 12">Belongs to the TonB-dependent receptor family.</text>
</comment>
<evidence type="ECO:0000313" key="15">
    <source>
        <dbReference type="EMBL" id="PQA88953.1"/>
    </source>
</evidence>
<dbReference type="Pfam" id="PF07715">
    <property type="entry name" value="Plug"/>
    <property type="match status" value="1"/>
</dbReference>
<dbReference type="InterPro" id="IPR012910">
    <property type="entry name" value="Plug_dom"/>
</dbReference>
<keyword evidence="5 11" id="KW-0812">Transmembrane</keyword>
<keyword evidence="15" id="KW-0675">Receptor</keyword>
<keyword evidence="7" id="KW-0406">Ion transport</keyword>
<evidence type="ECO:0000256" key="1">
    <source>
        <dbReference type="ARBA" id="ARBA00004571"/>
    </source>
</evidence>
<dbReference type="PROSITE" id="PS52016">
    <property type="entry name" value="TONB_DEPENDENT_REC_3"/>
    <property type="match status" value="1"/>
</dbReference>
<keyword evidence="16" id="KW-1185">Reference proteome</keyword>
<evidence type="ECO:0000256" key="2">
    <source>
        <dbReference type="ARBA" id="ARBA00022448"/>
    </source>
</evidence>
<dbReference type="CDD" id="cd01347">
    <property type="entry name" value="ligand_gated_channel"/>
    <property type="match status" value="1"/>
</dbReference>
<dbReference type="Pfam" id="PF00593">
    <property type="entry name" value="TonB_dep_Rec_b-barrel"/>
    <property type="match status" value="1"/>
</dbReference>
<dbReference type="Gene3D" id="2.40.170.20">
    <property type="entry name" value="TonB-dependent receptor, beta-barrel domain"/>
    <property type="match status" value="1"/>
</dbReference>
<keyword evidence="8 12" id="KW-0798">TonB box</keyword>
<evidence type="ECO:0000313" key="16">
    <source>
        <dbReference type="Proteomes" id="UP000239504"/>
    </source>
</evidence>
<dbReference type="Gene3D" id="2.170.130.10">
    <property type="entry name" value="TonB-dependent receptor, plug domain"/>
    <property type="match status" value="1"/>
</dbReference>
<keyword evidence="9 11" id="KW-0472">Membrane</keyword>
<gene>
    <name evidence="15" type="ORF">CW354_03105</name>
</gene>
<comment type="subcellular location">
    <subcellularLocation>
        <location evidence="1 11">Cell outer membrane</location>
        <topology evidence="1 11">Multi-pass membrane protein</topology>
    </subcellularLocation>
</comment>
<dbReference type="SUPFAM" id="SSF56935">
    <property type="entry name" value="Porins"/>
    <property type="match status" value="1"/>
</dbReference>
<dbReference type="InterPro" id="IPR037066">
    <property type="entry name" value="Plug_dom_sf"/>
</dbReference>
<evidence type="ECO:0000256" key="12">
    <source>
        <dbReference type="RuleBase" id="RU003357"/>
    </source>
</evidence>
<feature type="domain" description="TonB-dependent receptor-like beta-barrel" evidence="13">
    <location>
        <begin position="280"/>
        <end position="687"/>
    </location>
</feature>
<keyword evidence="6" id="KW-0408">Iron</keyword>
<keyword evidence="4" id="KW-0410">Iron transport</keyword>